<gene>
    <name evidence="2" type="ORF">F7O44_28730</name>
</gene>
<dbReference type="Proteomes" id="UP000460435">
    <property type="component" value="Unassembled WGS sequence"/>
</dbReference>
<dbReference type="PANTHER" id="PTHR37017">
    <property type="entry name" value="AB HYDROLASE-1 DOMAIN-CONTAINING PROTEIN-RELATED"/>
    <property type="match status" value="1"/>
</dbReference>
<dbReference type="GO" id="GO:0016787">
    <property type="term" value="F:hydrolase activity"/>
    <property type="evidence" value="ECO:0007669"/>
    <property type="project" value="UniProtKB-KW"/>
</dbReference>
<dbReference type="InterPro" id="IPR029058">
    <property type="entry name" value="AB_hydrolase_fold"/>
</dbReference>
<organism evidence="2 3">
    <name type="scientific">Phytoactinopolyspora mesophila</name>
    <dbReference type="NCBI Taxonomy" id="2650750"/>
    <lineage>
        <taxon>Bacteria</taxon>
        <taxon>Bacillati</taxon>
        <taxon>Actinomycetota</taxon>
        <taxon>Actinomycetes</taxon>
        <taxon>Jiangellales</taxon>
        <taxon>Jiangellaceae</taxon>
        <taxon>Phytoactinopolyspora</taxon>
    </lineage>
</organism>
<dbReference type="RefSeq" id="WP_162453782.1">
    <property type="nucleotide sequence ID" value="NZ_WLZY01000018.1"/>
</dbReference>
<name>A0A7K3MCL8_9ACTN</name>
<sequence length="213" mass="23325">MTTFALIHGGGGSAWDWHLIAAELSKAGHEPIAVDLPCEDESAGWTEYVDAVVQATGTRGDVVVVGHSLGGFTAPLVCERIPVDLLVLVAAMIPAPGEAFADWWANTAHQESGDDDVFYHDVSPDIAAEARRRERDEASRALREPWPLDAWPDTPTRYLLCREDRMFPAPWARRHAQQRLGIDADEMAGGHYVALSRPRELAGKLMTYAAAAR</sequence>
<evidence type="ECO:0000313" key="2">
    <source>
        <dbReference type="EMBL" id="NDL61061.1"/>
    </source>
</evidence>
<dbReference type="PANTHER" id="PTHR37017:SF11">
    <property type="entry name" value="ESTERASE_LIPASE_THIOESTERASE DOMAIN-CONTAINING PROTEIN"/>
    <property type="match status" value="1"/>
</dbReference>
<keyword evidence="2" id="KW-0378">Hydrolase</keyword>
<dbReference type="InterPro" id="IPR000073">
    <property type="entry name" value="AB_hydrolase_1"/>
</dbReference>
<dbReference type="SUPFAM" id="SSF53474">
    <property type="entry name" value="alpha/beta-Hydrolases"/>
    <property type="match status" value="1"/>
</dbReference>
<evidence type="ECO:0000313" key="3">
    <source>
        <dbReference type="Proteomes" id="UP000460435"/>
    </source>
</evidence>
<keyword evidence="3" id="KW-1185">Reference proteome</keyword>
<reference evidence="2 3" key="1">
    <citation type="submission" date="2019-11" db="EMBL/GenBank/DDBJ databases">
        <authorList>
            <person name="Li X.-J."/>
            <person name="Feng X.-M."/>
        </authorList>
    </citation>
    <scope>NUCLEOTIDE SEQUENCE [LARGE SCALE GENOMIC DNA]</scope>
    <source>
        <strain evidence="2 3">XMNu-373</strain>
    </source>
</reference>
<dbReference type="InterPro" id="IPR052897">
    <property type="entry name" value="Sec-Metab_Biosynth_Hydrolase"/>
</dbReference>
<dbReference type="EMBL" id="WLZY01000018">
    <property type="protein sequence ID" value="NDL61061.1"/>
    <property type="molecule type" value="Genomic_DNA"/>
</dbReference>
<proteinExistence type="predicted"/>
<evidence type="ECO:0000259" key="1">
    <source>
        <dbReference type="Pfam" id="PF12697"/>
    </source>
</evidence>
<protein>
    <submittedName>
        <fullName evidence="2">Alpha/beta fold hydrolase</fullName>
    </submittedName>
</protein>
<dbReference type="Pfam" id="PF12697">
    <property type="entry name" value="Abhydrolase_6"/>
    <property type="match status" value="1"/>
</dbReference>
<accession>A0A7K3MCL8</accession>
<dbReference type="AlphaFoldDB" id="A0A7K3MCL8"/>
<dbReference type="Gene3D" id="3.40.50.1820">
    <property type="entry name" value="alpha/beta hydrolase"/>
    <property type="match status" value="1"/>
</dbReference>
<feature type="domain" description="AB hydrolase-1" evidence="1">
    <location>
        <begin position="6"/>
        <end position="202"/>
    </location>
</feature>
<comment type="caution">
    <text evidence="2">The sequence shown here is derived from an EMBL/GenBank/DDBJ whole genome shotgun (WGS) entry which is preliminary data.</text>
</comment>